<accession>S7WZN7</accession>
<dbReference type="Proteomes" id="UP000014962">
    <property type="component" value="Unassembled WGS sequence"/>
</dbReference>
<dbReference type="InterPro" id="IPR018974">
    <property type="entry name" value="Tex-like_N"/>
</dbReference>
<organism evidence="2 3">
    <name type="scientific">Winogradskyella psychrotolerans RS-3</name>
    <dbReference type="NCBI Taxonomy" id="641526"/>
    <lineage>
        <taxon>Bacteria</taxon>
        <taxon>Pseudomonadati</taxon>
        <taxon>Bacteroidota</taxon>
        <taxon>Flavobacteriia</taxon>
        <taxon>Flavobacteriales</taxon>
        <taxon>Flavobacteriaceae</taxon>
        <taxon>Winogradskyella</taxon>
    </lineage>
</organism>
<reference evidence="2 3" key="1">
    <citation type="journal article" date="2013" name="Genome Announc.">
        <title>Draft Genome Sequence of Winogradskyella psychrotolerans RS-3T, Isolated from the Marine Transect of Kongsfjorden, Ny-Alesund, Svalbard, Arctic Ocean.</title>
        <authorList>
            <person name="Kumar Pinnaka A."/>
            <person name="Ara S."/>
            <person name="Singh A."/>
            <person name="Shivaji S."/>
        </authorList>
    </citation>
    <scope>NUCLEOTIDE SEQUENCE [LARGE SCALE GENOMIC DNA]</scope>
    <source>
        <strain evidence="2 3">RS-3</strain>
    </source>
</reference>
<dbReference type="Gene3D" id="1.10.10.650">
    <property type="entry name" value="RuvA domain 2-like"/>
    <property type="match status" value="1"/>
</dbReference>
<dbReference type="InterPro" id="IPR023319">
    <property type="entry name" value="Tex-like_HTH_dom_sf"/>
</dbReference>
<dbReference type="STRING" id="641526.ADIWIN_2709"/>
<dbReference type="SUPFAM" id="SSF158832">
    <property type="entry name" value="Tex N-terminal region-like"/>
    <property type="match status" value="1"/>
</dbReference>
<dbReference type="FunFam" id="1.10.10.650:FF:000001">
    <property type="entry name" value="S1 RNA-binding domain 1"/>
    <property type="match status" value="1"/>
</dbReference>
<evidence type="ECO:0000259" key="1">
    <source>
        <dbReference type="Pfam" id="PF09371"/>
    </source>
</evidence>
<proteinExistence type="predicted"/>
<comment type="caution">
    <text evidence="2">The sequence shown here is derived from an EMBL/GenBank/DDBJ whole genome shotgun (WGS) entry which is preliminary data.</text>
</comment>
<dbReference type="eggNOG" id="COG2183">
    <property type="taxonomic scope" value="Bacteria"/>
</dbReference>
<dbReference type="Pfam" id="PF09371">
    <property type="entry name" value="Tex_N"/>
    <property type="match status" value="1"/>
</dbReference>
<feature type="domain" description="Tex-like protein N-terminal" evidence="1">
    <location>
        <begin position="2"/>
        <end position="74"/>
    </location>
</feature>
<dbReference type="EMBL" id="ATMR01000126">
    <property type="protein sequence ID" value="EPR72209.1"/>
    <property type="molecule type" value="Genomic_DNA"/>
</dbReference>
<protein>
    <submittedName>
        <fullName evidence="2">Transcription accessory protein</fullName>
    </submittedName>
</protein>
<name>S7WZN7_9FLAO</name>
<keyword evidence="3" id="KW-1185">Reference proteome</keyword>
<gene>
    <name evidence="2" type="ORF">ADIWIN_2709</name>
</gene>
<dbReference type="PATRIC" id="fig|641526.4.peg.2689"/>
<dbReference type="AlphaFoldDB" id="S7WZN7"/>
<evidence type="ECO:0000313" key="3">
    <source>
        <dbReference type="Proteomes" id="UP000014962"/>
    </source>
</evidence>
<evidence type="ECO:0000313" key="2">
    <source>
        <dbReference type="EMBL" id="EPR72209.1"/>
    </source>
</evidence>
<sequence length="114" mass="13388">MMIKYIVQHTQLAEKNIKSTIQLLNEDCTIPFISRYRKEATGNLDEVQIGDIVKYKELFEALEKRKIAIIKALEDQDVLTEDLKQKIENTQDVTTLEDLYLPFKKNENKSRNRS</sequence>